<feature type="chain" id="PRO_5044656389" evidence="1">
    <location>
        <begin position="26"/>
        <end position="629"/>
    </location>
</feature>
<dbReference type="Gene3D" id="2.60.40.3140">
    <property type="match status" value="1"/>
</dbReference>
<feature type="domain" description="Transglutaminase-like" evidence="2">
    <location>
        <begin position="281"/>
        <end position="362"/>
    </location>
</feature>
<dbReference type="EMBL" id="JACEUX010000002">
    <property type="protein sequence ID" value="MBA5246742.1"/>
    <property type="molecule type" value="Genomic_DNA"/>
</dbReference>
<dbReference type="Pfam" id="PF01841">
    <property type="entry name" value="Transglut_core"/>
    <property type="match status" value="1"/>
</dbReference>
<organism evidence="5 6">
    <name type="scientific">Marnyiella aurantia</name>
    <dbReference type="NCBI Taxonomy" id="2758037"/>
    <lineage>
        <taxon>Bacteria</taxon>
        <taxon>Pseudomonadati</taxon>
        <taxon>Bacteroidota</taxon>
        <taxon>Flavobacteriia</taxon>
        <taxon>Flavobacteriales</taxon>
        <taxon>Weeksellaceae</taxon>
        <taxon>Marnyiella</taxon>
    </lineage>
</organism>
<keyword evidence="1" id="KW-0732">Signal</keyword>
<evidence type="ECO:0000313" key="6">
    <source>
        <dbReference type="Proteomes" id="UP000515349"/>
    </source>
</evidence>
<dbReference type="RefSeq" id="WP_181886862.1">
    <property type="nucleotide sequence ID" value="NZ_CP059472.1"/>
</dbReference>
<protein>
    <submittedName>
        <fullName evidence="5">DUF3857 domain-containing protein</fullName>
    </submittedName>
</protein>
<sequence>MMKNILGLCLSAWSVLALSQTYGIAAIPEQLLKNSNAILRESSEAYTLKSVNDLVIERDQAVTILSNAGDEFANVYIPYNPTTKISNIKVELYDAAGKLTGTFSKKDFSDYTHNPSAALYVDDRIMILRPTAPKYPFTVRTTYTTNTSNTVYLSSFRPVSSYGIAVQNATFTVINTSGINVRTKVTDRPLAKVAENKTGNRWQYSYKNIPAVRAEDLAPSINNLVPYVEFSPEKFTLAGRQGDMSDWNAFGKWYYSQLINPVSEITPEIRAEVAALNLSGTTSQKVKTIYQYMQNKTRYVLIAMGIGGWQPMPAAEVSKKGYGDCKALTNYMRTLLEAAGIPSYFSVIYDDRSEISFDKDFPKLSGNHAILMVPAETGTIWLENTSQKHAFNHLSFTSHHRNVLAVNEDGIKIVDTPRYKPEQSKEILRSEVQLTENGSMVSRSTFEFTGGQYDNNLGLFSLSSSELEQALKSRHHNINTVKLAVQNLKNDRESGKVIYDMNLEANRFAKKLGEDLFFPVMPYYQDVVYSANEERTLPFETSFPYQDDYEIRYKAPAGYKFSDIPESKSFSTEFGSYSLTFTPEGEHLKVNRVITVNKGQYPKEKFADYIAFRKKTASIDNTKILLSKL</sequence>
<accession>A0A7D7R4Z4</accession>
<dbReference type="Proteomes" id="UP000515349">
    <property type="component" value="Chromosome"/>
</dbReference>
<dbReference type="Pfam" id="PF12969">
    <property type="entry name" value="DUF3857"/>
    <property type="match status" value="1"/>
</dbReference>
<dbReference type="InterPro" id="IPR002931">
    <property type="entry name" value="Transglutaminase-like"/>
</dbReference>
<evidence type="ECO:0000313" key="4">
    <source>
        <dbReference type="EMBL" id="MBA5246742.1"/>
    </source>
</evidence>
<keyword evidence="7" id="KW-1185">Reference proteome</keyword>
<name>A0A7D7R4Z4_9FLAO</name>
<dbReference type="KEGG" id="cbau:H1R16_09300"/>
<dbReference type="Gene3D" id="2.60.120.1130">
    <property type="match status" value="1"/>
</dbReference>
<dbReference type="InterPro" id="IPR038765">
    <property type="entry name" value="Papain-like_cys_pep_sf"/>
</dbReference>
<dbReference type="AlphaFoldDB" id="A0A7D7R4Z4"/>
<dbReference type="Proteomes" id="UP000539710">
    <property type="component" value="Unassembled WGS sequence"/>
</dbReference>
<gene>
    <name evidence="5" type="ORF">H1R16_09300</name>
    <name evidence="4" type="ORF">H2507_06140</name>
</gene>
<evidence type="ECO:0000259" key="2">
    <source>
        <dbReference type="Pfam" id="PF01841"/>
    </source>
</evidence>
<dbReference type="SUPFAM" id="SSF54001">
    <property type="entry name" value="Cysteine proteinases"/>
    <property type="match status" value="1"/>
</dbReference>
<dbReference type="EMBL" id="CP059472">
    <property type="protein sequence ID" value="QMS97909.1"/>
    <property type="molecule type" value="Genomic_DNA"/>
</dbReference>
<feature type="domain" description="DUF3857" evidence="3">
    <location>
        <begin position="56"/>
        <end position="212"/>
    </location>
</feature>
<evidence type="ECO:0000313" key="7">
    <source>
        <dbReference type="Proteomes" id="UP000539710"/>
    </source>
</evidence>
<evidence type="ECO:0000259" key="3">
    <source>
        <dbReference type="Pfam" id="PF12969"/>
    </source>
</evidence>
<reference evidence="7" key="2">
    <citation type="submission" date="2020-07" db="EMBL/GenBank/DDBJ databases">
        <title>Flavobacterium sp. xlx-214.</title>
        <authorList>
            <person name="Yang C."/>
        </authorList>
    </citation>
    <scope>NUCLEOTIDE SEQUENCE [LARGE SCALE GENOMIC DNA]</scope>
    <source>
        <strain evidence="7">CX-624</strain>
    </source>
</reference>
<evidence type="ECO:0000313" key="5">
    <source>
        <dbReference type="EMBL" id="QMS97909.1"/>
    </source>
</evidence>
<reference evidence="5 6" key="1">
    <citation type="submission" date="2020-07" db="EMBL/GenBank/DDBJ databases">
        <title>Chryseobacterium sp.cx-624.</title>
        <authorList>
            <person name="Yang C."/>
        </authorList>
    </citation>
    <scope>NUCLEOTIDE SEQUENCE [LARGE SCALE GENOMIC DNA]</scope>
    <source>
        <strain evidence="5">Cx-624</strain>
        <strain evidence="6">cx-624</strain>
    </source>
</reference>
<evidence type="ECO:0000256" key="1">
    <source>
        <dbReference type="SAM" id="SignalP"/>
    </source>
</evidence>
<dbReference type="InterPro" id="IPR024618">
    <property type="entry name" value="DUF3857"/>
</dbReference>
<feature type="signal peptide" evidence="1">
    <location>
        <begin position="1"/>
        <end position="25"/>
    </location>
</feature>
<dbReference type="Gene3D" id="3.10.620.30">
    <property type="match status" value="1"/>
</dbReference>
<reference evidence="4" key="3">
    <citation type="submission" date="2020-07" db="EMBL/GenBank/DDBJ databases">
        <authorList>
            <person name="Yang C."/>
        </authorList>
    </citation>
    <scope>NUCLEOTIDE SEQUENCE</scope>
    <source>
        <strain evidence="4">Cx-624</strain>
    </source>
</reference>
<proteinExistence type="predicted"/>